<proteinExistence type="predicted"/>
<dbReference type="EMBL" id="LUTY01002568">
    <property type="protein sequence ID" value="OAD20051.1"/>
    <property type="molecule type" value="Genomic_DNA"/>
</dbReference>
<accession>A0A176RWB3</accession>
<sequence length="85" mass="9485">MVTPLNDNHHTQLSCPPCKLDIEVKTAAGLPTNAPESHKPLVCSKKYFKGAAILPKWVGLPSAKPAQFHHHRLLREHSIQNVTWC</sequence>
<evidence type="ECO:0000313" key="2">
    <source>
        <dbReference type="Proteomes" id="UP000076962"/>
    </source>
</evidence>
<gene>
    <name evidence="1" type="ORF">THIOM_004267</name>
</gene>
<dbReference type="AlphaFoldDB" id="A0A176RWB3"/>
<dbReference type="Proteomes" id="UP000076962">
    <property type="component" value="Unassembled WGS sequence"/>
</dbReference>
<comment type="caution">
    <text evidence="1">The sequence shown here is derived from an EMBL/GenBank/DDBJ whole genome shotgun (WGS) entry which is preliminary data.</text>
</comment>
<organism evidence="1 2">
    <name type="scientific">Candidatus Thiomargarita nelsonii</name>
    <dbReference type="NCBI Taxonomy" id="1003181"/>
    <lineage>
        <taxon>Bacteria</taxon>
        <taxon>Pseudomonadati</taxon>
        <taxon>Pseudomonadota</taxon>
        <taxon>Gammaproteobacteria</taxon>
        <taxon>Thiotrichales</taxon>
        <taxon>Thiotrichaceae</taxon>
        <taxon>Thiomargarita</taxon>
    </lineage>
</organism>
<name>A0A176RWB3_9GAMM</name>
<evidence type="ECO:0000313" key="1">
    <source>
        <dbReference type="EMBL" id="OAD20051.1"/>
    </source>
</evidence>
<reference evidence="1 2" key="1">
    <citation type="submission" date="2016-05" db="EMBL/GenBank/DDBJ databases">
        <title>Single-cell genome of chain-forming Candidatus Thiomargarita nelsonii and comparison to other large sulfur-oxidizing bacteria.</title>
        <authorList>
            <person name="Winkel M."/>
            <person name="Salman V."/>
            <person name="Woyke T."/>
            <person name="Schulz-Vogt H."/>
            <person name="Richter M."/>
            <person name="Flood B."/>
            <person name="Bailey J."/>
            <person name="Amann R."/>
            <person name="Mussmann M."/>
        </authorList>
    </citation>
    <scope>NUCLEOTIDE SEQUENCE [LARGE SCALE GENOMIC DNA]</scope>
    <source>
        <strain evidence="1 2">THI036</strain>
    </source>
</reference>
<keyword evidence="2" id="KW-1185">Reference proteome</keyword>
<protein>
    <submittedName>
        <fullName evidence="1">Uncharacterized protein</fullName>
    </submittedName>
</protein>